<gene>
    <name evidence="1" type="ORF">TX23_01260</name>
</gene>
<proteinExistence type="predicted"/>
<name>A0A0R3API2_9PSED</name>
<evidence type="ECO:0000313" key="2">
    <source>
        <dbReference type="Proteomes" id="UP000050852"/>
    </source>
</evidence>
<evidence type="ECO:0000313" key="1">
    <source>
        <dbReference type="EMBL" id="KRP74841.1"/>
    </source>
</evidence>
<comment type="caution">
    <text evidence="1">The sequence shown here is derived from an EMBL/GenBank/DDBJ whole genome shotgun (WGS) entry which is preliminary data.</text>
</comment>
<organism evidence="1 2">
    <name type="scientific">Pseudomonas paralactis</name>
    <dbReference type="NCBI Taxonomy" id="1615673"/>
    <lineage>
        <taxon>Bacteria</taxon>
        <taxon>Pseudomonadati</taxon>
        <taxon>Pseudomonadota</taxon>
        <taxon>Gammaproteobacteria</taxon>
        <taxon>Pseudomonadales</taxon>
        <taxon>Pseudomonadaceae</taxon>
        <taxon>Pseudomonas</taxon>
    </lineage>
</organism>
<sequence>MASPSHLNQISRTDGKKAGVRATIQQIHKLIFGERLIWIAAGLFPLRHQVNQINAAMIRMSLNHIQQMFNQTEIATHTKILLK</sequence>
<reference evidence="1 2" key="1">
    <citation type="submission" date="2015-02" db="EMBL/GenBank/DDBJ databases">
        <title>Two Pseudomonas sp. nov., isolated from raw milk.</title>
        <authorList>
            <person name="Wenning M."/>
            <person name="von Neubeck M."/>
            <person name="Huptas C."/>
            <person name="Scherer S."/>
        </authorList>
    </citation>
    <scope>NUCLEOTIDE SEQUENCE [LARGE SCALE GENOMIC DNA]</scope>
    <source>
        <strain evidence="1 2">DSM 29164</strain>
    </source>
</reference>
<dbReference type="AlphaFoldDB" id="A0A0R3API2"/>
<accession>A0A0R3API2</accession>
<dbReference type="Proteomes" id="UP000050852">
    <property type="component" value="Unassembled WGS sequence"/>
</dbReference>
<protein>
    <recommendedName>
        <fullName evidence="3">Transposase</fullName>
    </recommendedName>
</protein>
<evidence type="ECO:0008006" key="3">
    <source>
        <dbReference type="Google" id="ProtNLM"/>
    </source>
</evidence>
<dbReference type="EMBL" id="JYLN01000001">
    <property type="protein sequence ID" value="KRP74841.1"/>
    <property type="molecule type" value="Genomic_DNA"/>
</dbReference>